<organism evidence="1 2">
    <name type="scientific">Coleophoma cylindrospora</name>
    <dbReference type="NCBI Taxonomy" id="1849047"/>
    <lineage>
        <taxon>Eukaryota</taxon>
        <taxon>Fungi</taxon>
        <taxon>Dikarya</taxon>
        <taxon>Ascomycota</taxon>
        <taxon>Pezizomycotina</taxon>
        <taxon>Leotiomycetes</taxon>
        <taxon>Helotiales</taxon>
        <taxon>Dermateaceae</taxon>
        <taxon>Coleophoma</taxon>
    </lineage>
</organism>
<dbReference type="OrthoDB" id="526941at2759"/>
<evidence type="ECO:0000313" key="1">
    <source>
        <dbReference type="EMBL" id="RDW89579.1"/>
    </source>
</evidence>
<sequence length="322" mass="35482">MSGQPTAIGFGDASEVTASPVGGSVQPVLSSTAAAAAAAAARNERPLILYAYAESPTARTNLEFFIRHGLHAAADFVFIFNGPTDLTTLVPLADNIRSVERPNDCYDLGAFAEVLTHEDLYKNYTKFITLNASIRGPFLPYWSESCWSDMYLRRITDKVKLVGMTGNCSPAFHVQSMIWATDRVGLELLLHPTSEQVSAAEKYRQFNVDPSSPRLPPGINHCFHTWSSAVNAEVGASQLIKAAGYSLDVMMSAYHKNEHYEDDCESSGTDDVLWEGKYEGINVHPFETIFLKSNRNINPVGLSKLTEWTDGRAYSSYNFCKA</sequence>
<dbReference type="STRING" id="1849047.A0A3D8STB9"/>
<reference evidence="1 2" key="1">
    <citation type="journal article" date="2018" name="IMA Fungus">
        <title>IMA Genome-F 9: Draft genome sequence of Annulohypoxylon stygium, Aspergillus mulundensis, Berkeleyomyces basicola (syn. Thielaviopsis basicola), Ceratocystis smalleyi, two Cercospora beticola strains, Coleophoma cylindrospora, Fusarium fracticaudum, Phialophora cf. hyalina, and Morchella septimelata.</title>
        <authorList>
            <person name="Wingfield B.D."/>
            <person name="Bills G.F."/>
            <person name="Dong Y."/>
            <person name="Huang W."/>
            <person name="Nel W.J."/>
            <person name="Swalarsk-Parry B.S."/>
            <person name="Vaghefi N."/>
            <person name="Wilken P.M."/>
            <person name="An Z."/>
            <person name="de Beer Z.W."/>
            <person name="De Vos L."/>
            <person name="Chen L."/>
            <person name="Duong T.A."/>
            <person name="Gao Y."/>
            <person name="Hammerbacher A."/>
            <person name="Kikkert J.R."/>
            <person name="Li Y."/>
            <person name="Li H."/>
            <person name="Li K."/>
            <person name="Li Q."/>
            <person name="Liu X."/>
            <person name="Ma X."/>
            <person name="Naidoo K."/>
            <person name="Pethybridge S.J."/>
            <person name="Sun J."/>
            <person name="Steenkamp E.T."/>
            <person name="van der Nest M.A."/>
            <person name="van Wyk S."/>
            <person name="Wingfield M.J."/>
            <person name="Xiong C."/>
            <person name="Yue Q."/>
            <person name="Zhang X."/>
        </authorList>
    </citation>
    <scope>NUCLEOTIDE SEQUENCE [LARGE SCALE GENOMIC DNA]</scope>
    <source>
        <strain evidence="1 2">BP6252</strain>
    </source>
</reference>
<accession>A0A3D8STB9</accession>
<keyword evidence="2" id="KW-1185">Reference proteome</keyword>
<gene>
    <name evidence="1" type="ORF">BP6252_01611</name>
</gene>
<evidence type="ECO:0000313" key="2">
    <source>
        <dbReference type="Proteomes" id="UP000256645"/>
    </source>
</evidence>
<protein>
    <submittedName>
        <fullName evidence="1">Uncharacterized protein</fullName>
    </submittedName>
</protein>
<dbReference type="EMBL" id="PDLM01000001">
    <property type="protein sequence ID" value="RDW89579.1"/>
    <property type="molecule type" value="Genomic_DNA"/>
</dbReference>
<comment type="caution">
    <text evidence="1">The sequence shown here is derived from an EMBL/GenBank/DDBJ whole genome shotgun (WGS) entry which is preliminary data.</text>
</comment>
<proteinExistence type="predicted"/>
<dbReference type="Proteomes" id="UP000256645">
    <property type="component" value="Unassembled WGS sequence"/>
</dbReference>
<dbReference type="AlphaFoldDB" id="A0A3D8STB9"/>
<name>A0A3D8STB9_9HELO</name>